<organism evidence="1 2">
    <name type="scientific">Ambispora leptoticha</name>
    <dbReference type="NCBI Taxonomy" id="144679"/>
    <lineage>
        <taxon>Eukaryota</taxon>
        <taxon>Fungi</taxon>
        <taxon>Fungi incertae sedis</taxon>
        <taxon>Mucoromycota</taxon>
        <taxon>Glomeromycotina</taxon>
        <taxon>Glomeromycetes</taxon>
        <taxon>Archaeosporales</taxon>
        <taxon>Ambisporaceae</taxon>
        <taxon>Ambispora</taxon>
    </lineage>
</organism>
<gene>
    <name evidence="1" type="ORF">ALEPTO_LOCUS4820</name>
</gene>
<evidence type="ECO:0000313" key="1">
    <source>
        <dbReference type="EMBL" id="CAG8528478.1"/>
    </source>
</evidence>
<reference evidence="1" key="1">
    <citation type="submission" date="2021-06" db="EMBL/GenBank/DDBJ databases">
        <authorList>
            <person name="Kallberg Y."/>
            <person name="Tangrot J."/>
            <person name="Rosling A."/>
        </authorList>
    </citation>
    <scope>NUCLEOTIDE SEQUENCE</scope>
    <source>
        <strain evidence="1">FL130A</strain>
    </source>
</reference>
<dbReference type="SUPFAM" id="SSF52540">
    <property type="entry name" value="P-loop containing nucleoside triphosphate hydrolases"/>
    <property type="match status" value="1"/>
</dbReference>
<sequence length="491" mass="54523">MVNNSIKQCILAVGKTGNGKSFTGTILGAQTRVGSTSNSETNQVSIHPCGNDRFYIDTPGFDDSDENVDDANTARAVLKSMADQQIHKLNTILWFVTPDLRATQSYKRQARFIESLAQYHDGNVWDNTIIVTKGLETGTGAREAALETAKKFYKLKHGEEVNYDIDLLENTKTFQIYLFENLDERNVYRKQNFDSGTLNEYGIYKKSEPERIRAAYETLMAGHEKHPVKLLFIEAECLNCPEKSDPRLASSNCHGQLTSIHGAEHKKIHTGQRIKRHTRRKICKHPGPLISYHPGNWYRSHTDSSFTHPGQIIGGTPYTEFHHYLIFVLGTETKYTPKTYSCCGGDPGSDGCSYACCGSKSTAGCKEAYTCCGSLDKCKQKYSCCGSENAKGCVNNWECCGEESDDGCLHEYTCCKASQQCEKRECCSIVSGENGKGCHPVFKCCGGELYSTGCQSVCQVCREDIFSTPGCGAKTKHDYGPNVPQPYGWHL</sequence>
<dbReference type="Gene3D" id="3.40.50.300">
    <property type="entry name" value="P-loop containing nucleotide triphosphate hydrolases"/>
    <property type="match status" value="1"/>
</dbReference>
<dbReference type="Proteomes" id="UP000789508">
    <property type="component" value="Unassembled WGS sequence"/>
</dbReference>
<dbReference type="EMBL" id="CAJVPS010001191">
    <property type="protein sequence ID" value="CAG8528478.1"/>
    <property type="molecule type" value="Genomic_DNA"/>
</dbReference>
<name>A0A9N9AFQ6_9GLOM</name>
<protein>
    <submittedName>
        <fullName evidence="1">7671_t:CDS:1</fullName>
    </submittedName>
</protein>
<accession>A0A9N9AFQ6</accession>
<evidence type="ECO:0000313" key="2">
    <source>
        <dbReference type="Proteomes" id="UP000789508"/>
    </source>
</evidence>
<dbReference type="OrthoDB" id="8954335at2759"/>
<dbReference type="InterPro" id="IPR027417">
    <property type="entry name" value="P-loop_NTPase"/>
</dbReference>
<keyword evidence="2" id="KW-1185">Reference proteome</keyword>
<dbReference type="AlphaFoldDB" id="A0A9N9AFQ6"/>
<comment type="caution">
    <text evidence="1">The sequence shown here is derived from an EMBL/GenBank/DDBJ whole genome shotgun (WGS) entry which is preliminary data.</text>
</comment>
<proteinExistence type="predicted"/>